<dbReference type="EMBL" id="CADCTW010000035">
    <property type="protein sequence ID" value="CAA9303288.1"/>
    <property type="molecule type" value="Genomic_DNA"/>
</dbReference>
<dbReference type="GO" id="GO:0046872">
    <property type="term" value="F:metal ion binding"/>
    <property type="evidence" value="ECO:0007669"/>
    <property type="project" value="InterPro"/>
</dbReference>
<dbReference type="PANTHER" id="PTHR43585:SF2">
    <property type="entry name" value="ATP-GRASP ENZYME FSQD"/>
    <property type="match status" value="1"/>
</dbReference>
<dbReference type="GO" id="GO:0016874">
    <property type="term" value="F:ligase activity"/>
    <property type="evidence" value="ECO:0007669"/>
    <property type="project" value="UniProtKB-KW"/>
</dbReference>
<dbReference type="GO" id="GO:0005524">
    <property type="term" value="F:ATP binding"/>
    <property type="evidence" value="ECO:0007669"/>
    <property type="project" value="UniProtKB-UniRule"/>
</dbReference>
<evidence type="ECO:0000256" key="1">
    <source>
        <dbReference type="ARBA" id="ARBA00022598"/>
    </source>
</evidence>
<dbReference type="Gene3D" id="3.30.470.20">
    <property type="entry name" value="ATP-grasp fold, B domain"/>
    <property type="match status" value="1"/>
</dbReference>
<proteinExistence type="predicted"/>
<accession>A0A6J4KFA5</accession>
<gene>
    <name evidence="6" type="ORF">AVDCRST_MAG68-640</name>
</gene>
<dbReference type="PANTHER" id="PTHR43585">
    <property type="entry name" value="FUMIPYRROLE BIOSYNTHESIS PROTEIN C"/>
    <property type="match status" value="1"/>
</dbReference>
<organism evidence="6">
    <name type="scientific">uncultured Gemmatimonadota bacterium</name>
    <dbReference type="NCBI Taxonomy" id="203437"/>
    <lineage>
        <taxon>Bacteria</taxon>
        <taxon>Pseudomonadati</taxon>
        <taxon>Gemmatimonadota</taxon>
        <taxon>environmental samples</taxon>
    </lineage>
</organism>
<keyword evidence="3 4" id="KW-0067">ATP-binding</keyword>
<dbReference type="InterPro" id="IPR013815">
    <property type="entry name" value="ATP_grasp_subdomain_1"/>
</dbReference>
<evidence type="ECO:0000256" key="4">
    <source>
        <dbReference type="PROSITE-ProRule" id="PRU00409"/>
    </source>
</evidence>
<evidence type="ECO:0000256" key="2">
    <source>
        <dbReference type="ARBA" id="ARBA00022741"/>
    </source>
</evidence>
<dbReference type="Gene3D" id="3.40.50.20">
    <property type="match status" value="1"/>
</dbReference>
<dbReference type="InterPro" id="IPR011761">
    <property type="entry name" value="ATP-grasp"/>
</dbReference>
<sequence length="423" mass="46133">MPHKHILLLTLHNPADFRFAEWLGDAAPGTLSLVVDRESVSDEALAALEADPAFGFVRAYPNYLNNGAVYVDVERLHAERPVTHVIAFGEDDVVRAARLRERWGLPGQRVDNAHAFRDKSLTRALLAEAGVPVHAGAPLPHPLALLDFVGEHGLPVYVKPRTSSGSVFGRKVATEGELLEVLETGFAPRIPYAEYVSDLCVETFHPGELFHVDGIALEGEVAWMWPSKYLTSGLEIRAFGSDVFIGSTMLGTDNPVYQPLTRYVADVCRTLALPHGHTFHAEVFVTADGEMSLCEIASRTGGGRIAEYLRLAGGPELNEMQFLVQSGALCTGEARKRLTPPHTLCGWALIPPQPGVCVGVPDFTGLAGVCRAKLKIRVGETGWSRSFSGDSMGHLIVSGDTEDEVRVRLREALIRTREGLRFQ</sequence>
<protein>
    <recommendedName>
        <fullName evidence="5">ATP-grasp domain-containing protein</fullName>
    </recommendedName>
</protein>
<dbReference type="PROSITE" id="PS50975">
    <property type="entry name" value="ATP_GRASP"/>
    <property type="match status" value="1"/>
</dbReference>
<evidence type="ECO:0000259" key="5">
    <source>
        <dbReference type="PROSITE" id="PS50975"/>
    </source>
</evidence>
<dbReference type="SUPFAM" id="SSF56059">
    <property type="entry name" value="Glutathione synthetase ATP-binding domain-like"/>
    <property type="match status" value="1"/>
</dbReference>
<evidence type="ECO:0000313" key="6">
    <source>
        <dbReference type="EMBL" id="CAA9303288.1"/>
    </source>
</evidence>
<keyword evidence="2 4" id="KW-0547">Nucleotide-binding</keyword>
<dbReference type="Gene3D" id="3.30.1490.20">
    <property type="entry name" value="ATP-grasp fold, A domain"/>
    <property type="match status" value="1"/>
</dbReference>
<name>A0A6J4KFA5_9BACT</name>
<reference evidence="6" key="1">
    <citation type="submission" date="2020-02" db="EMBL/GenBank/DDBJ databases">
        <authorList>
            <person name="Meier V. D."/>
        </authorList>
    </citation>
    <scope>NUCLEOTIDE SEQUENCE</scope>
    <source>
        <strain evidence="6">AVDCRST_MAG68</strain>
    </source>
</reference>
<feature type="domain" description="ATP-grasp" evidence="5">
    <location>
        <begin position="123"/>
        <end position="326"/>
    </location>
</feature>
<dbReference type="AlphaFoldDB" id="A0A6J4KFA5"/>
<keyword evidence="1" id="KW-0436">Ligase</keyword>
<dbReference type="InterPro" id="IPR052032">
    <property type="entry name" value="ATP-dep_AA_Ligase"/>
</dbReference>
<evidence type="ECO:0000256" key="3">
    <source>
        <dbReference type="ARBA" id="ARBA00022840"/>
    </source>
</evidence>